<dbReference type="Proteomes" id="UP001237642">
    <property type="component" value="Unassembled WGS sequence"/>
</dbReference>
<reference evidence="1" key="2">
    <citation type="submission" date="2023-05" db="EMBL/GenBank/DDBJ databases">
        <authorList>
            <person name="Schelkunov M.I."/>
        </authorList>
    </citation>
    <scope>NUCLEOTIDE SEQUENCE</scope>
    <source>
        <strain evidence="1">Hsosn_3</strain>
        <tissue evidence="1">Leaf</tissue>
    </source>
</reference>
<organism evidence="1 2">
    <name type="scientific">Heracleum sosnowskyi</name>
    <dbReference type="NCBI Taxonomy" id="360622"/>
    <lineage>
        <taxon>Eukaryota</taxon>
        <taxon>Viridiplantae</taxon>
        <taxon>Streptophyta</taxon>
        <taxon>Embryophyta</taxon>
        <taxon>Tracheophyta</taxon>
        <taxon>Spermatophyta</taxon>
        <taxon>Magnoliopsida</taxon>
        <taxon>eudicotyledons</taxon>
        <taxon>Gunneridae</taxon>
        <taxon>Pentapetalae</taxon>
        <taxon>asterids</taxon>
        <taxon>campanulids</taxon>
        <taxon>Apiales</taxon>
        <taxon>Apiaceae</taxon>
        <taxon>Apioideae</taxon>
        <taxon>apioid superclade</taxon>
        <taxon>Tordylieae</taxon>
        <taxon>Tordyliinae</taxon>
        <taxon>Heracleum</taxon>
    </lineage>
</organism>
<name>A0AAD8HC82_9APIA</name>
<proteinExistence type="predicted"/>
<sequence length="128" mass="15164">MNFDENVISFSNMLNSDSPVYDEYTTPTPDINFSQHHGGERSGEVIVIPSQVLRNLPKYGMQVLLPKSQNIVKRIVLQLLHHVLLNVWSWRTRNSEDQLEEKLQKRWRKKGKEQEMNMLMVELPFWNK</sequence>
<gene>
    <name evidence="1" type="ORF">POM88_039250</name>
</gene>
<comment type="caution">
    <text evidence="1">The sequence shown here is derived from an EMBL/GenBank/DDBJ whole genome shotgun (WGS) entry which is preliminary data.</text>
</comment>
<protein>
    <submittedName>
        <fullName evidence="1">Uncharacterized protein</fullName>
    </submittedName>
</protein>
<dbReference type="AlphaFoldDB" id="A0AAD8HC82"/>
<accession>A0AAD8HC82</accession>
<reference evidence="1" key="1">
    <citation type="submission" date="2023-02" db="EMBL/GenBank/DDBJ databases">
        <title>Genome of toxic invasive species Heracleum sosnowskyi carries increased number of genes despite the absence of recent whole-genome duplications.</title>
        <authorList>
            <person name="Schelkunov M."/>
            <person name="Shtratnikova V."/>
            <person name="Makarenko M."/>
            <person name="Klepikova A."/>
            <person name="Omelchenko D."/>
            <person name="Novikova G."/>
            <person name="Obukhova E."/>
            <person name="Bogdanov V."/>
            <person name="Penin A."/>
            <person name="Logacheva M."/>
        </authorList>
    </citation>
    <scope>NUCLEOTIDE SEQUENCE</scope>
    <source>
        <strain evidence="1">Hsosn_3</strain>
        <tissue evidence="1">Leaf</tissue>
    </source>
</reference>
<dbReference type="EMBL" id="JAUIZM010000009">
    <property type="protein sequence ID" value="KAK1363689.1"/>
    <property type="molecule type" value="Genomic_DNA"/>
</dbReference>
<evidence type="ECO:0000313" key="1">
    <source>
        <dbReference type="EMBL" id="KAK1363689.1"/>
    </source>
</evidence>
<evidence type="ECO:0000313" key="2">
    <source>
        <dbReference type="Proteomes" id="UP001237642"/>
    </source>
</evidence>
<keyword evidence="2" id="KW-1185">Reference proteome</keyword>